<sequence>MLQSLKAYPNPTQGIFSIHINGVTSPKGQLLIVDFSGRILIQKEITNTDTKINLSGLAAGKYILNYRDGDHYANLKIIKK</sequence>
<name>A0A5B8VRW1_9BACT</name>
<dbReference type="AlphaFoldDB" id="A0A5B8VRW1"/>
<dbReference type="Proteomes" id="UP000321291">
    <property type="component" value="Chromosome"/>
</dbReference>
<evidence type="ECO:0000313" key="2">
    <source>
        <dbReference type="EMBL" id="QEC74384.1"/>
    </source>
</evidence>
<evidence type="ECO:0000313" key="3">
    <source>
        <dbReference type="Proteomes" id="UP000321291"/>
    </source>
</evidence>
<dbReference type="NCBIfam" id="TIGR04183">
    <property type="entry name" value="Por_Secre_tail"/>
    <property type="match status" value="1"/>
</dbReference>
<organism evidence="2 3">
    <name type="scientific">Arachidicoccus ginsenosidivorans</name>
    <dbReference type="NCBI Taxonomy" id="496057"/>
    <lineage>
        <taxon>Bacteria</taxon>
        <taxon>Pseudomonadati</taxon>
        <taxon>Bacteroidota</taxon>
        <taxon>Chitinophagia</taxon>
        <taxon>Chitinophagales</taxon>
        <taxon>Chitinophagaceae</taxon>
        <taxon>Arachidicoccus</taxon>
    </lineage>
</organism>
<proteinExistence type="predicted"/>
<reference evidence="2 3" key="1">
    <citation type="journal article" date="2017" name="Int. J. Syst. Evol. Microbiol.">
        <title>Arachidicoccus ginsenosidivorans sp. nov., with ginsenoside-converting activity isolated from ginseng cultivating soil.</title>
        <authorList>
            <person name="Siddiqi M.Z."/>
            <person name="Aslam Z."/>
            <person name="Im W.T."/>
        </authorList>
    </citation>
    <scope>NUCLEOTIDE SEQUENCE [LARGE SCALE GENOMIC DNA]</scope>
    <source>
        <strain evidence="2 3">Gsoil 809</strain>
    </source>
</reference>
<evidence type="ECO:0000259" key="1">
    <source>
        <dbReference type="Pfam" id="PF18962"/>
    </source>
</evidence>
<protein>
    <submittedName>
        <fullName evidence="2">T9SS type A sorting domain-containing protein</fullName>
    </submittedName>
</protein>
<keyword evidence="3" id="KW-1185">Reference proteome</keyword>
<dbReference type="EMBL" id="CP042434">
    <property type="protein sequence ID" value="QEC74384.1"/>
    <property type="molecule type" value="Genomic_DNA"/>
</dbReference>
<dbReference type="Pfam" id="PF18962">
    <property type="entry name" value="Por_Secre_tail"/>
    <property type="match status" value="1"/>
</dbReference>
<gene>
    <name evidence="2" type="ORF">FSB73_20990</name>
</gene>
<accession>A0A5B8VRW1</accession>
<dbReference type="KEGG" id="agi:FSB73_20990"/>
<feature type="domain" description="Secretion system C-terminal sorting" evidence="1">
    <location>
        <begin position="8"/>
        <end position="77"/>
    </location>
</feature>
<dbReference type="OrthoDB" id="667194at2"/>
<dbReference type="InterPro" id="IPR026444">
    <property type="entry name" value="Secre_tail"/>
</dbReference>